<dbReference type="EC" id="2.3.2.31" evidence="2"/>
<evidence type="ECO:0000256" key="5">
    <source>
        <dbReference type="ARBA" id="ARBA00022737"/>
    </source>
</evidence>
<evidence type="ECO:0000259" key="11">
    <source>
        <dbReference type="PROSITE" id="PS50089"/>
    </source>
</evidence>
<proteinExistence type="predicted"/>
<feature type="zinc finger region" description="C3H1-type" evidence="9">
    <location>
        <begin position="123"/>
        <end position="151"/>
    </location>
</feature>
<dbReference type="SUPFAM" id="SSF57850">
    <property type="entry name" value="RING/U-box"/>
    <property type="match status" value="2"/>
</dbReference>
<feature type="compositionally biased region" description="Low complexity" evidence="10">
    <location>
        <begin position="9"/>
        <end position="22"/>
    </location>
</feature>
<dbReference type="Pfam" id="PF13445">
    <property type="entry name" value="zf-RING_UBOX"/>
    <property type="match status" value="1"/>
</dbReference>
<dbReference type="InterPro" id="IPR002867">
    <property type="entry name" value="IBR_dom"/>
</dbReference>
<organism evidence="14 15">
    <name type="scientific">Dendrothele bispora (strain CBS 962.96)</name>
    <dbReference type="NCBI Taxonomy" id="1314807"/>
    <lineage>
        <taxon>Eukaryota</taxon>
        <taxon>Fungi</taxon>
        <taxon>Dikarya</taxon>
        <taxon>Basidiomycota</taxon>
        <taxon>Agaricomycotina</taxon>
        <taxon>Agaricomycetes</taxon>
        <taxon>Agaricomycetidae</taxon>
        <taxon>Agaricales</taxon>
        <taxon>Agaricales incertae sedis</taxon>
        <taxon>Dendrothele</taxon>
    </lineage>
</organism>
<dbReference type="PANTHER" id="PTHR11685">
    <property type="entry name" value="RBR FAMILY RING FINGER AND IBR DOMAIN-CONTAINING"/>
    <property type="match status" value="1"/>
</dbReference>
<dbReference type="EMBL" id="ML179050">
    <property type="protein sequence ID" value="THV05224.1"/>
    <property type="molecule type" value="Genomic_DNA"/>
</dbReference>
<evidence type="ECO:0000256" key="1">
    <source>
        <dbReference type="ARBA" id="ARBA00001798"/>
    </source>
</evidence>
<dbReference type="Pfam" id="PF22191">
    <property type="entry name" value="IBR_1"/>
    <property type="match status" value="1"/>
</dbReference>
<dbReference type="Gene3D" id="1.20.120.1750">
    <property type="match status" value="1"/>
</dbReference>
<feature type="region of interest" description="Disordered" evidence="10">
    <location>
        <begin position="100"/>
        <end position="120"/>
    </location>
</feature>
<dbReference type="InterPro" id="IPR044066">
    <property type="entry name" value="TRIAD_supradom"/>
</dbReference>
<dbReference type="Proteomes" id="UP000297245">
    <property type="component" value="Unassembled WGS sequence"/>
</dbReference>
<dbReference type="InterPro" id="IPR017907">
    <property type="entry name" value="Znf_RING_CS"/>
</dbReference>
<evidence type="ECO:0000256" key="8">
    <source>
        <dbReference type="ARBA" id="ARBA00022833"/>
    </source>
</evidence>
<dbReference type="SMART" id="SM00184">
    <property type="entry name" value="RING"/>
    <property type="match status" value="1"/>
</dbReference>
<keyword evidence="4 9" id="KW-0479">Metal-binding</keyword>
<dbReference type="InterPro" id="IPR000571">
    <property type="entry name" value="Znf_CCCH"/>
</dbReference>
<dbReference type="PROSITE" id="PS51873">
    <property type="entry name" value="TRIAD"/>
    <property type="match status" value="1"/>
</dbReference>
<evidence type="ECO:0000256" key="2">
    <source>
        <dbReference type="ARBA" id="ARBA00012251"/>
    </source>
</evidence>
<dbReference type="InterPro" id="IPR013083">
    <property type="entry name" value="Znf_RING/FYVE/PHD"/>
</dbReference>
<evidence type="ECO:0000256" key="10">
    <source>
        <dbReference type="SAM" id="MobiDB-lite"/>
    </source>
</evidence>
<keyword evidence="6 9" id="KW-0863">Zinc-finger</keyword>
<dbReference type="CDD" id="cd20335">
    <property type="entry name" value="BRcat_RBR"/>
    <property type="match status" value="1"/>
</dbReference>
<dbReference type="PROSITE" id="PS50089">
    <property type="entry name" value="ZF_RING_2"/>
    <property type="match status" value="1"/>
</dbReference>
<feature type="domain" description="RING-type" evidence="11">
    <location>
        <begin position="650"/>
        <end position="691"/>
    </location>
</feature>
<reference evidence="14 15" key="1">
    <citation type="journal article" date="2019" name="Nat. Ecol. Evol.">
        <title>Megaphylogeny resolves global patterns of mushroom evolution.</title>
        <authorList>
            <person name="Varga T."/>
            <person name="Krizsan K."/>
            <person name="Foldi C."/>
            <person name="Dima B."/>
            <person name="Sanchez-Garcia M."/>
            <person name="Sanchez-Ramirez S."/>
            <person name="Szollosi G.J."/>
            <person name="Szarkandi J.G."/>
            <person name="Papp V."/>
            <person name="Albert L."/>
            <person name="Andreopoulos W."/>
            <person name="Angelini C."/>
            <person name="Antonin V."/>
            <person name="Barry K.W."/>
            <person name="Bougher N.L."/>
            <person name="Buchanan P."/>
            <person name="Buyck B."/>
            <person name="Bense V."/>
            <person name="Catcheside P."/>
            <person name="Chovatia M."/>
            <person name="Cooper J."/>
            <person name="Damon W."/>
            <person name="Desjardin D."/>
            <person name="Finy P."/>
            <person name="Geml J."/>
            <person name="Haridas S."/>
            <person name="Hughes K."/>
            <person name="Justo A."/>
            <person name="Karasinski D."/>
            <person name="Kautmanova I."/>
            <person name="Kiss B."/>
            <person name="Kocsube S."/>
            <person name="Kotiranta H."/>
            <person name="LaButti K.M."/>
            <person name="Lechner B.E."/>
            <person name="Liimatainen K."/>
            <person name="Lipzen A."/>
            <person name="Lukacs Z."/>
            <person name="Mihaltcheva S."/>
            <person name="Morgado L.N."/>
            <person name="Niskanen T."/>
            <person name="Noordeloos M.E."/>
            <person name="Ohm R.A."/>
            <person name="Ortiz-Santana B."/>
            <person name="Ovrebo C."/>
            <person name="Racz N."/>
            <person name="Riley R."/>
            <person name="Savchenko A."/>
            <person name="Shiryaev A."/>
            <person name="Soop K."/>
            <person name="Spirin V."/>
            <person name="Szebenyi C."/>
            <person name="Tomsovsky M."/>
            <person name="Tulloss R.E."/>
            <person name="Uehling J."/>
            <person name="Grigoriev I.V."/>
            <person name="Vagvolgyi C."/>
            <person name="Papp T."/>
            <person name="Martin F.M."/>
            <person name="Miettinen O."/>
            <person name="Hibbett D.S."/>
            <person name="Nagy L.G."/>
        </authorList>
    </citation>
    <scope>NUCLEOTIDE SEQUENCE [LARGE SCALE GENOMIC DNA]</scope>
    <source>
        <strain evidence="14 15">CBS 962.96</strain>
    </source>
</reference>
<feature type="compositionally biased region" description="Polar residues" evidence="10">
    <location>
        <begin position="30"/>
        <end position="50"/>
    </location>
</feature>
<evidence type="ECO:0000259" key="13">
    <source>
        <dbReference type="PROSITE" id="PS51873"/>
    </source>
</evidence>
<sequence>MNSVHPDFSTQSPSPSSSVVQTAPGIRPVNSPSISGQHTSSFAKGNRSSVLSTQNSELSYDLSRNQWDLWDKAWGCHTEARLWQSDSSSSDDSIFSSCSSGSSKTSVAEDPSTSSPVKYPPPPRYPEVCINWLQGKCSRGRTCFYVHHDLEYDIPVVRKPTITASYTLTVREHIKVRCGPGFDIQEVITGFESPWLYISKIPPHINIDEVSRYLTQRGYPPQLVRLQGHMAKVRFASHIDARNANASVNGSVQWKETLSTRLAINNPSGRDAALQDTSVRLRWPTPSVVVYAGYRELEDASRAIEIANREYRTNFVSARLHQGLPAVNRHTVRFQNLPIGTKREDMDKYASPVDVMWDDPKYRSVDAAVAGIKRLLYFNNLSPQRFDVLPPPHRDGFVTAWVQFDTPSLASDAATLLHDRKPKCTGRTPVIAHHLQSLEYSVPLDEYIKIAPDVHALREWLKYRPKPLTTITTYEMPHSTRVRLSANDVKELGRLKAEFERIRGGELLLKDREIVWDSFFAQDHGRGYLRGVERKYPGVVIKEEIQRRRLKLFGPLRKRYAVKMLLLRKFEELNAMEEKIYLPRDLIGLFLRHEFPALQRTVGEHVVNLNLWESYVTVRGTKKDLRIVRQAVQKVGQRRNGMRPGNIASCPVCFGEVDAPFPLKCGHTYCRSCLTDYLNAATENRFFPLTCLGNNGTCGEPISLSVPRGILSPIEFDNVVDGAFQAYIHTRPKEFHYCPTPDCMQVYRTAPKGTPIQCPSCLLRICPECHDEYHDGFDCPDGDTEEDFKKWVDTHDVKSCPGCKIPIERAEGCNHVTCTRCQSHICWACLQTFPKGEGIYTHMRLEHGGIGLGPEDFVWEPFMV</sequence>
<dbReference type="AlphaFoldDB" id="A0A4S8MSA4"/>
<dbReference type="InterPro" id="IPR001841">
    <property type="entry name" value="Znf_RING"/>
</dbReference>
<dbReference type="PROSITE" id="PS50103">
    <property type="entry name" value="ZF_C3H1"/>
    <property type="match status" value="1"/>
</dbReference>
<dbReference type="GO" id="GO:0003676">
    <property type="term" value="F:nucleic acid binding"/>
    <property type="evidence" value="ECO:0007669"/>
    <property type="project" value="InterPro"/>
</dbReference>
<accession>A0A4S8MSA4</accession>
<keyword evidence="7" id="KW-0833">Ubl conjugation pathway</keyword>
<dbReference type="SMART" id="SM00647">
    <property type="entry name" value="IBR"/>
    <property type="match status" value="2"/>
</dbReference>
<dbReference type="SUPFAM" id="SSF54928">
    <property type="entry name" value="RNA-binding domain, RBD"/>
    <property type="match status" value="1"/>
</dbReference>
<gene>
    <name evidence="14" type="ORF">K435DRAFT_117492</name>
</gene>
<evidence type="ECO:0000256" key="4">
    <source>
        <dbReference type="ARBA" id="ARBA00022723"/>
    </source>
</evidence>
<dbReference type="Gene3D" id="3.30.40.10">
    <property type="entry name" value="Zinc/RING finger domain, C3HC4 (zinc finger)"/>
    <property type="match status" value="1"/>
</dbReference>
<dbReference type="Pfam" id="PF01485">
    <property type="entry name" value="IBR"/>
    <property type="match status" value="1"/>
</dbReference>
<evidence type="ECO:0000256" key="6">
    <source>
        <dbReference type="ARBA" id="ARBA00022771"/>
    </source>
</evidence>
<keyword evidence="3" id="KW-0808">Transferase</keyword>
<name>A0A4S8MSA4_DENBC</name>
<feature type="domain" description="C3H1-type" evidence="12">
    <location>
        <begin position="123"/>
        <end position="151"/>
    </location>
</feature>
<dbReference type="InterPro" id="IPR031127">
    <property type="entry name" value="E3_UB_ligase_RBR"/>
</dbReference>
<feature type="region of interest" description="Disordered" evidence="10">
    <location>
        <begin position="1"/>
        <end position="50"/>
    </location>
</feature>
<keyword evidence="15" id="KW-1185">Reference proteome</keyword>
<feature type="compositionally biased region" description="Low complexity" evidence="10">
    <location>
        <begin position="100"/>
        <end position="117"/>
    </location>
</feature>
<dbReference type="OrthoDB" id="10009520at2759"/>
<evidence type="ECO:0000256" key="9">
    <source>
        <dbReference type="PROSITE-ProRule" id="PRU00723"/>
    </source>
</evidence>
<evidence type="ECO:0000256" key="3">
    <source>
        <dbReference type="ARBA" id="ARBA00022679"/>
    </source>
</evidence>
<dbReference type="PROSITE" id="PS00518">
    <property type="entry name" value="ZF_RING_1"/>
    <property type="match status" value="1"/>
</dbReference>
<evidence type="ECO:0000313" key="15">
    <source>
        <dbReference type="Proteomes" id="UP000297245"/>
    </source>
</evidence>
<dbReference type="GO" id="GO:0016567">
    <property type="term" value="P:protein ubiquitination"/>
    <property type="evidence" value="ECO:0007669"/>
    <property type="project" value="InterPro"/>
</dbReference>
<evidence type="ECO:0000259" key="12">
    <source>
        <dbReference type="PROSITE" id="PS50103"/>
    </source>
</evidence>
<comment type="catalytic activity">
    <reaction evidence="1">
        <text>[E2 ubiquitin-conjugating enzyme]-S-ubiquitinyl-L-cysteine + [acceptor protein]-L-lysine = [E2 ubiquitin-conjugating enzyme]-L-cysteine + [acceptor protein]-N(6)-ubiquitinyl-L-lysine.</text>
        <dbReference type="EC" id="2.3.2.31"/>
    </reaction>
</comment>
<evidence type="ECO:0000256" key="7">
    <source>
        <dbReference type="ARBA" id="ARBA00022786"/>
    </source>
</evidence>
<dbReference type="InterPro" id="IPR035979">
    <property type="entry name" value="RBD_domain_sf"/>
</dbReference>
<dbReference type="CDD" id="cd22585">
    <property type="entry name" value="Rcat_RBR_DEAH12-like"/>
    <property type="match status" value="1"/>
</dbReference>
<keyword evidence="8 9" id="KW-0862">Zinc</keyword>
<dbReference type="GO" id="GO:0008270">
    <property type="term" value="F:zinc ion binding"/>
    <property type="evidence" value="ECO:0007669"/>
    <property type="project" value="UniProtKB-KW"/>
</dbReference>
<evidence type="ECO:0000313" key="14">
    <source>
        <dbReference type="EMBL" id="THV05224.1"/>
    </source>
</evidence>
<dbReference type="InterPro" id="IPR013087">
    <property type="entry name" value="Znf_C2H2_type"/>
</dbReference>
<feature type="domain" description="RING-type" evidence="13">
    <location>
        <begin position="646"/>
        <end position="856"/>
    </location>
</feature>
<protein>
    <recommendedName>
        <fullName evidence="2">RBR-type E3 ubiquitin transferase</fullName>
        <ecNumber evidence="2">2.3.2.31</ecNumber>
    </recommendedName>
</protein>
<dbReference type="GO" id="GO:0061630">
    <property type="term" value="F:ubiquitin protein ligase activity"/>
    <property type="evidence" value="ECO:0007669"/>
    <property type="project" value="UniProtKB-EC"/>
</dbReference>
<dbReference type="InterPro" id="IPR027370">
    <property type="entry name" value="Znf-RING_euk"/>
</dbReference>
<keyword evidence="5" id="KW-0677">Repeat</keyword>
<dbReference type="PROSITE" id="PS00028">
    <property type="entry name" value="ZINC_FINGER_C2H2_1"/>
    <property type="match status" value="1"/>
</dbReference>